<name>A0ABR2J2B1_9EUKA</name>
<gene>
    <name evidence="1" type="ORF">M9Y10_007430</name>
</gene>
<proteinExistence type="predicted"/>
<evidence type="ECO:0000313" key="1">
    <source>
        <dbReference type="EMBL" id="KAK8871691.1"/>
    </source>
</evidence>
<dbReference type="Proteomes" id="UP001470230">
    <property type="component" value="Unassembled WGS sequence"/>
</dbReference>
<evidence type="ECO:0008006" key="3">
    <source>
        <dbReference type="Google" id="ProtNLM"/>
    </source>
</evidence>
<evidence type="ECO:0000313" key="2">
    <source>
        <dbReference type="Proteomes" id="UP001470230"/>
    </source>
</evidence>
<organism evidence="1 2">
    <name type="scientific">Tritrichomonas musculus</name>
    <dbReference type="NCBI Taxonomy" id="1915356"/>
    <lineage>
        <taxon>Eukaryota</taxon>
        <taxon>Metamonada</taxon>
        <taxon>Parabasalia</taxon>
        <taxon>Tritrichomonadida</taxon>
        <taxon>Tritrichomonadidae</taxon>
        <taxon>Tritrichomonas</taxon>
    </lineage>
</organism>
<dbReference type="EMBL" id="JAPFFF010000013">
    <property type="protein sequence ID" value="KAK8871691.1"/>
    <property type="molecule type" value="Genomic_DNA"/>
</dbReference>
<keyword evidence="2" id="KW-1185">Reference proteome</keyword>
<sequence>MMFAEIVNQMKIIQSTLLEFLEDNSDTEDKYQNFIDLATNPQIIEDQYEFKLLLHLISKIESNHQRVHNFISKIEQILKHFKDYLKKYFSNSEIFAIFRSNKRILLFLIQEEIITIDEQIVLRIIREKHAEYFAPEIRPFITEEFIKKHRKYNKYIDNDYFIEEITKEVPKEFYDKRKEGENDDFLCTLIRFDYIEEFVAFVNQANISLHSVIKKSIFETNPFLLKDDDILLIEYAAFFGSNRIIKYMQINGVKLTPSCWYYAIHSNNAELIKELEEKHVSPTFNKYEAVLWESIKCHHNDVSNYIIDNLINKENLHYNNESSFDNYVCHYAIEYHNYYFLPEKMTEKKIFFYLCKFHYYKLVKFYLHNEIIEINAKYIGAPVILMEF</sequence>
<comment type="caution">
    <text evidence="1">The sequence shown here is derived from an EMBL/GenBank/DDBJ whole genome shotgun (WGS) entry which is preliminary data.</text>
</comment>
<protein>
    <recommendedName>
        <fullName evidence="3">DUF3447 domain-containing protein</fullName>
    </recommendedName>
</protein>
<dbReference type="SUPFAM" id="SSF140860">
    <property type="entry name" value="Pseudo ankyrin repeat-like"/>
    <property type="match status" value="1"/>
</dbReference>
<accession>A0ABR2J2B1</accession>
<reference evidence="1 2" key="1">
    <citation type="submission" date="2024-04" db="EMBL/GenBank/DDBJ databases">
        <title>Tritrichomonas musculus Genome.</title>
        <authorList>
            <person name="Alves-Ferreira E."/>
            <person name="Grigg M."/>
            <person name="Lorenzi H."/>
            <person name="Galac M."/>
        </authorList>
    </citation>
    <scope>NUCLEOTIDE SEQUENCE [LARGE SCALE GENOMIC DNA]</scope>
    <source>
        <strain evidence="1 2">EAF2021</strain>
    </source>
</reference>